<dbReference type="Proteomes" id="UP001595947">
    <property type="component" value="Unassembled WGS sequence"/>
</dbReference>
<organism evidence="1 2">
    <name type="scientific">Actinomycetospora atypica</name>
    <dbReference type="NCBI Taxonomy" id="1290095"/>
    <lineage>
        <taxon>Bacteria</taxon>
        <taxon>Bacillati</taxon>
        <taxon>Actinomycetota</taxon>
        <taxon>Actinomycetes</taxon>
        <taxon>Pseudonocardiales</taxon>
        <taxon>Pseudonocardiaceae</taxon>
        <taxon>Actinomycetospora</taxon>
    </lineage>
</organism>
<sequence>MLPSTTPPPAPQPCLLPGRAADPAAVARAQAAIDRARAVLVADVRRGASAATLRADAASLVSAVGAHAQAVAAQRPC</sequence>
<comment type="caution">
    <text evidence="1">The sequence shown here is derived from an EMBL/GenBank/DDBJ whole genome shotgun (WGS) entry which is preliminary data.</text>
</comment>
<evidence type="ECO:0000313" key="1">
    <source>
        <dbReference type="EMBL" id="MFC5065118.1"/>
    </source>
</evidence>
<protein>
    <submittedName>
        <fullName evidence="1">Uncharacterized protein</fullName>
    </submittedName>
</protein>
<reference evidence="2" key="1">
    <citation type="journal article" date="2019" name="Int. J. Syst. Evol. Microbiol.">
        <title>The Global Catalogue of Microorganisms (GCM) 10K type strain sequencing project: providing services to taxonomists for standard genome sequencing and annotation.</title>
        <authorList>
            <consortium name="The Broad Institute Genomics Platform"/>
            <consortium name="The Broad Institute Genome Sequencing Center for Infectious Disease"/>
            <person name="Wu L."/>
            <person name="Ma J."/>
        </authorList>
    </citation>
    <scope>NUCLEOTIDE SEQUENCE [LARGE SCALE GENOMIC DNA]</scope>
    <source>
        <strain evidence="2">CGMCC 4.7093</strain>
    </source>
</reference>
<proteinExistence type="predicted"/>
<keyword evidence="2" id="KW-1185">Reference proteome</keyword>
<name>A0ABV9YUI2_9PSEU</name>
<accession>A0ABV9YUI2</accession>
<evidence type="ECO:0000313" key="2">
    <source>
        <dbReference type="Proteomes" id="UP001595947"/>
    </source>
</evidence>
<gene>
    <name evidence="1" type="ORF">ACFPBZ_23075</name>
</gene>
<dbReference type="EMBL" id="JBHSIV010000031">
    <property type="protein sequence ID" value="MFC5065118.1"/>
    <property type="molecule type" value="Genomic_DNA"/>
</dbReference>